<keyword evidence="1" id="KW-0812">Transmembrane</keyword>
<keyword evidence="1" id="KW-0472">Membrane</keyword>
<dbReference type="RefSeq" id="WP_311632261.1">
    <property type="nucleotide sequence ID" value="NZ_JAVREN010000034.1"/>
</dbReference>
<evidence type="ECO:0000313" key="2">
    <source>
        <dbReference type="EMBL" id="MDT0309304.1"/>
    </source>
</evidence>
<keyword evidence="1" id="KW-1133">Transmembrane helix</keyword>
<evidence type="ECO:0000256" key="1">
    <source>
        <dbReference type="SAM" id="Phobius"/>
    </source>
</evidence>
<evidence type="ECO:0000313" key="3">
    <source>
        <dbReference type="Proteomes" id="UP001183388"/>
    </source>
</evidence>
<reference evidence="3" key="1">
    <citation type="submission" date="2023-07" db="EMBL/GenBank/DDBJ databases">
        <title>30 novel species of actinomycetes from the DSMZ collection.</title>
        <authorList>
            <person name="Nouioui I."/>
        </authorList>
    </citation>
    <scope>NUCLEOTIDE SEQUENCE [LARGE SCALE GENOMIC DNA]</scope>
    <source>
        <strain evidence="3">DSM 44917</strain>
    </source>
</reference>
<dbReference type="EMBL" id="JAVREN010000034">
    <property type="protein sequence ID" value="MDT0309304.1"/>
    <property type="molecule type" value="Genomic_DNA"/>
</dbReference>
<gene>
    <name evidence="2" type="ORF">RM780_20405</name>
</gene>
<keyword evidence="3" id="KW-1185">Reference proteome</keyword>
<organism evidence="2 3">
    <name type="scientific">Streptomyces boetiae</name>
    <dbReference type="NCBI Taxonomy" id="3075541"/>
    <lineage>
        <taxon>Bacteria</taxon>
        <taxon>Bacillati</taxon>
        <taxon>Actinomycetota</taxon>
        <taxon>Actinomycetes</taxon>
        <taxon>Kitasatosporales</taxon>
        <taxon>Streptomycetaceae</taxon>
        <taxon>Streptomyces</taxon>
    </lineage>
</organism>
<accession>A0ABU2LCJ4</accession>
<name>A0ABU2LCJ4_9ACTN</name>
<sequence length="65" mass="6467">MPTNSSLGLLAGVVVILAFFALLGYVVTVLRAAPGLPRVLVALGVLFGALPAVVYALFQALGGGA</sequence>
<feature type="transmembrane region" description="Helical" evidence="1">
    <location>
        <begin position="6"/>
        <end position="27"/>
    </location>
</feature>
<feature type="transmembrane region" description="Helical" evidence="1">
    <location>
        <begin position="39"/>
        <end position="58"/>
    </location>
</feature>
<proteinExistence type="predicted"/>
<comment type="caution">
    <text evidence="2">The sequence shown here is derived from an EMBL/GenBank/DDBJ whole genome shotgun (WGS) entry which is preliminary data.</text>
</comment>
<dbReference type="Proteomes" id="UP001183388">
    <property type="component" value="Unassembled WGS sequence"/>
</dbReference>
<evidence type="ECO:0008006" key="4">
    <source>
        <dbReference type="Google" id="ProtNLM"/>
    </source>
</evidence>
<protein>
    <recommendedName>
        <fullName evidence="4">Cardiolipin synthase N-terminal domain-containing protein</fullName>
    </recommendedName>
</protein>